<feature type="compositionally biased region" description="Low complexity" evidence="3">
    <location>
        <begin position="20"/>
        <end position="40"/>
    </location>
</feature>
<evidence type="ECO:0000313" key="6">
    <source>
        <dbReference type="Proteomes" id="UP001303115"/>
    </source>
</evidence>
<reference evidence="6" key="1">
    <citation type="journal article" date="2023" name="Mol. Phylogenet. Evol.">
        <title>Genome-scale phylogeny and comparative genomics of the fungal order Sordariales.</title>
        <authorList>
            <person name="Hensen N."/>
            <person name="Bonometti L."/>
            <person name="Westerberg I."/>
            <person name="Brannstrom I.O."/>
            <person name="Guillou S."/>
            <person name="Cros-Aarteil S."/>
            <person name="Calhoun S."/>
            <person name="Haridas S."/>
            <person name="Kuo A."/>
            <person name="Mondo S."/>
            <person name="Pangilinan J."/>
            <person name="Riley R."/>
            <person name="LaButti K."/>
            <person name="Andreopoulos B."/>
            <person name="Lipzen A."/>
            <person name="Chen C."/>
            <person name="Yan M."/>
            <person name="Daum C."/>
            <person name="Ng V."/>
            <person name="Clum A."/>
            <person name="Steindorff A."/>
            <person name="Ohm R.A."/>
            <person name="Martin F."/>
            <person name="Silar P."/>
            <person name="Natvig D.O."/>
            <person name="Lalanne C."/>
            <person name="Gautier V."/>
            <person name="Ament-Velasquez S.L."/>
            <person name="Kruys A."/>
            <person name="Hutchinson M.I."/>
            <person name="Powell A.J."/>
            <person name="Barry K."/>
            <person name="Miller A.N."/>
            <person name="Grigoriev I.V."/>
            <person name="Debuchy R."/>
            <person name="Gladieux P."/>
            <person name="Hiltunen Thoren M."/>
            <person name="Johannesson H."/>
        </authorList>
    </citation>
    <scope>NUCLEOTIDE SEQUENCE [LARGE SCALE GENOMIC DNA]</scope>
    <source>
        <strain evidence="6">CBS 284.82</strain>
    </source>
</reference>
<evidence type="ECO:0000256" key="2">
    <source>
        <dbReference type="ARBA" id="ARBA00006727"/>
    </source>
</evidence>
<feature type="transmembrane region" description="Helical" evidence="4">
    <location>
        <begin position="320"/>
        <end position="341"/>
    </location>
</feature>
<proteinExistence type="inferred from homology"/>
<dbReference type="InterPro" id="IPR036259">
    <property type="entry name" value="MFS_trans_sf"/>
</dbReference>
<feature type="region of interest" description="Disordered" evidence="3">
    <location>
        <begin position="1"/>
        <end position="41"/>
    </location>
</feature>
<feature type="transmembrane region" description="Helical" evidence="4">
    <location>
        <begin position="212"/>
        <end position="234"/>
    </location>
</feature>
<dbReference type="EMBL" id="MU854357">
    <property type="protein sequence ID" value="KAK4041462.1"/>
    <property type="molecule type" value="Genomic_DNA"/>
</dbReference>
<dbReference type="Proteomes" id="UP001303115">
    <property type="component" value="Unassembled WGS sequence"/>
</dbReference>
<dbReference type="PANTHER" id="PTHR11360">
    <property type="entry name" value="MONOCARBOXYLATE TRANSPORTER"/>
    <property type="match status" value="1"/>
</dbReference>
<feature type="transmembrane region" description="Helical" evidence="4">
    <location>
        <begin position="51"/>
        <end position="72"/>
    </location>
</feature>
<dbReference type="InterPro" id="IPR011701">
    <property type="entry name" value="MFS"/>
</dbReference>
<dbReference type="InterPro" id="IPR050327">
    <property type="entry name" value="Proton-linked_MCT"/>
</dbReference>
<dbReference type="Pfam" id="PF07690">
    <property type="entry name" value="MFS_1"/>
    <property type="match status" value="1"/>
</dbReference>
<evidence type="ECO:0000256" key="1">
    <source>
        <dbReference type="ARBA" id="ARBA00004141"/>
    </source>
</evidence>
<dbReference type="GO" id="GO:0022857">
    <property type="term" value="F:transmembrane transporter activity"/>
    <property type="evidence" value="ECO:0007669"/>
    <property type="project" value="InterPro"/>
</dbReference>
<name>A0AAN6PIN9_9PEZI</name>
<evidence type="ECO:0000256" key="4">
    <source>
        <dbReference type="SAM" id="Phobius"/>
    </source>
</evidence>
<dbReference type="Gene3D" id="1.20.1250.20">
    <property type="entry name" value="MFS general substrate transporter like domains"/>
    <property type="match status" value="2"/>
</dbReference>
<organism evidence="5 6">
    <name type="scientific">Parachaetomium inaequale</name>
    <dbReference type="NCBI Taxonomy" id="2588326"/>
    <lineage>
        <taxon>Eukaryota</taxon>
        <taxon>Fungi</taxon>
        <taxon>Dikarya</taxon>
        <taxon>Ascomycota</taxon>
        <taxon>Pezizomycotina</taxon>
        <taxon>Sordariomycetes</taxon>
        <taxon>Sordariomycetidae</taxon>
        <taxon>Sordariales</taxon>
        <taxon>Chaetomiaceae</taxon>
        <taxon>Parachaetomium</taxon>
    </lineage>
</organism>
<dbReference type="AlphaFoldDB" id="A0AAN6PIN9"/>
<gene>
    <name evidence="5" type="ORF">C8A01DRAFT_34546</name>
</gene>
<feature type="transmembrane region" description="Helical" evidence="4">
    <location>
        <begin position="121"/>
        <end position="140"/>
    </location>
</feature>
<comment type="similarity">
    <text evidence="2">Belongs to the major facilitator superfamily. Monocarboxylate porter (TC 2.A.1.13) family.</text>
</comment>
<feature type="transmembrane region" description="Helical" evidence="4">
    <location>
        <begin position="146"/>
        <end position="167"/>
    </location>
</feature>
<keyword evidence="4" id="KW-0472">Membrane</keyword>
<evidence type="ECO:0000256" key="3">
    <source>
        <dbReference type="SAM" id="MobiDB-lite"/>
    </source>
</evidence>
<dbReference type="PANTHER" id="PTHR11360:SF234">
    <property type="entry name" value="MFS-TYPE TRANSPORTER DBAD-RELATED"/>
    <property type="match status" value="1"/>
</dbReference>
<keyword evidence="4" id="KW-0812">Transmembrane</keyword>
<keyword evidence="6" id="KW-1185">Reference proteome</keyword>
<accession>A0AAN6PIN9</accession>
<sequence length="456" mass="48131">MATETTHPEQKPRSTISTMPSASDDAITAAPAAPEASQPAPFVPPDGGTRAWLTVAGGWLCQFCSFGFINALGSFQYVYEKEILPHESSSNITWILTTQLFLMFFLSQPVGLGVDMFGVRAILIPAFVFSVGGLIALSFATEYWQIFLAQSLCFGLGAAGAFIPGLVAAGQYFKKKRALAMGIVVSGSSVGGIVFPIMLARLFDQIGFRQTIRWAALMVGVMLALANLLVTAPVPPKGLAGRRSLISFATFKKPTYLLFVSGSFLFFWGLFGPFDYLPLFSSRDPSTDPIALYTVAILNAASIPGRILPNMYSDKVGSSLRTITACAFFAALSVLVIWLPINYHHSLGGLIVFVLVFGLTSGAFVSLMTPALIEVAGGHTTDLGVMVGTFFAIIALASLTGLPTQGAIAGDGGSLMGLIVFCGVVMLAGTGLVGCASWVSEREKRKAGEKAGNGEA</sequence>
<feature type="transmembrane region" description="Helical" evidence="4">
    <location>
        <begin position="92"/>
        <end position="114"/>
    </location>
</feature>
<keyword evidence="4" id="KW-1133">Transmembrane helix</keyword>
<feature type="transmembrane region" description="Helical" evidence="4">
    <location>
        <begin position="383"/>
        <end position="403"/>
    </location>
</feature>
<feature type="transmembrane region" description="Helical" evidence="4">
    <location>
        <begin position="347"/>
        <end position="371"/>
    </location>
</feature>
<feature type="compositionally biased region" description="Basic and acidic residues" evidence="3">
    <location>
        <begin position="1"/>
        <end position="12"/>
    </location>
</feature>
<feature type="transmembrane region" description="Helical" evidence="4">
    <location>
        <begin position="255"/>
        <end position="274"/>
    </location>
</feature>
<feature type="transmembrane region" description="Helical" evidence="4">
    <location>
        <begin position="179"/>
        <end position="200"/>
    </location>
</feature>
<feature type="transmembrane region" description="Helical" evidence="4">
    <location>
        <begin position="290"/>
        <end position="308"/>
    </location>
</feature>
<evidence type="ECO:0000313" key="5">
    <source>
        <dbReference type="EMBL" id="KAK4041462.1"/>
    </source>
</evidence>
<protein>
    <submittedName>
        <fullName evidence="5">Major facilitator superfamily domain-containing protein</fullName>
    </submittedName>
</protein>
<feature type="transmembrane region" description="Helical" evidence="4">
    <location>
        <begin position="415"/>
        <end position="439"/>
    </location>
</feature>
<dbReference type="GO" id="GO:0016020">
    <property type="term" value="C:membrane"/>
    <property type="evidence" value="ECO:0007669"/>
    <property type="project" value="UniProtKB-SubCell"/>
</dbReference>
<comment type="caution">
    <text evidence="5">The sequence shown here is derived from an EMBL/GenBank/DDBJ whole genome shotgun (WGS) entry which is preliminary data.</text>
</comment>
<comment type="subcellular location">
    <subcellularLocation>
        <location evidence="1">Membrane</location>
        <topology evidence="1">Multi-pass membrane protein</topology>
    </subcellularLocation>
</comment>
<dbReference type="SUPFAM" id="SSF103473">
    <property type="entry name" value="MFS general substrate transporter"/>
    <property type="match status" value="1"/>
</dbReference>